<proteinExistence type="predicted"/>
<organism evidence="1 2">
    <name type="scientific">Dothidotthia symphoricarpi CBS 119687</name>
    <dbReference type="NCBI Taxonomy" id="1392245"/>
    <lineage>
        <taxon>Eukaryota</taxon>
        <taxon>Fungi</taxon>
        <taxon>Dikarya</taxon>
        <taxon>Ascomycota</taxon>
        <taxon>Pezizomycotina</taxon>
        <taxon>Dothideomycetes</taxon>
        <taxon>Pleosporomycetidae</taxon>
        <taxon>Pleosporales</taxon>
        <taxon>Dothidotthiaceae</taxon>
        <taxon>Dothidotthia</taxon>
    </lineage>
</organism>
<dbReference type="RefSeq" id="XP_033519662.1">
    <property type="nucleotide sequence ID" value="XM_033664290.1"/>
</dbReference>
<evidence type="ECO:0000313" key="1">
    <source>
        <dbReference type="EMBL" id="KAF2125270.1"/>
    </source>
</evidence>
<reference evidence="1" key="1">
    <citation type="journal article" date="2020" name="Stud. Mycol.">
        <title>101 Dothideomycetes genomes: a test case for predicting lifestyles and emergence of pathogens.</title>
        <authorList>
            <person name="Haridas S."/>
            <person name="Albert R."/>
            <person name="Binder M."/>
            <person name="Bloem J."/>
            <person name="Labutti K."/>
            <person name="Salamov A."/>
            <person name="Andreopoulos B."/>
            <person name="Baker S."/>
            <person name="Barry K."/>
            <person name="Bills G."/>
            <person name="Bluhm B."/>
            <person name="Cannon C."/>
            <person name="Castanera R."/>
            <person name="Culley D."/>
            <person name="Daum C."/>
            <person name="Ezra D."/>
            <person name="Gonzalez J."/>
            <person name="Henrissat B."/>
            <person name="Kuo A."/>
            <person name="Liang C."/>
            <person name="Lipzen A."/>
            <person name="Lutzoni F."/>
            <person name="Magnuson J."/>
            <person name="Mondo S."/>
            <person name="Nolan M."/>
            <person name="Ohm R."/>
            <person name="Pangilinan J."/>
            <person name="Park H.-J."/>
            <person name="Ramirez L."/>
            <person name="Alfaro M."/>
            <person name="Sun H."/>
            <person name="Tritt A."/>
            <person name="Yoshinaga Y."/>
            <person name="Zwiers L.-H."/>
            <person name="Turgeon B."/>
            <person name="Goodwin S."/>
            <person name="Spatafora J."/>
            <person name="Crous P."/>
            <person name="Grigoriev I."/>
        </authorList>
    </citation>
    <scope>NUCLEOTIDE SEQUENCE</scope>
    <source>
        <strain evidence="1">CBS 119687</strain>
    </source>
</reference>
<dbReference type="AlphaFoldDB" id="A0A6A6A0D6"/>
<protein>
    <submittedName>
        <fullName evidence="1">Uncharacterized protein</fullName>
    </submittedName>
</protein>
<dbReference type="OrthoDB" id="3682662at2759"/>
<keyword evidence="2" id="KW-1185">Reference proteome</keyword>
<gene>
    <name evidence="1" type="ORF">P153DRAFT_299655</name>
</gene>
<name>A0A6A6A0D6_9PLEO</name>
<feature type="non-terminal residue" evidence="1">
    <location>
        <position position="1"/>
    </location>
</feature>
<dbReference type="EMBL" id="ML977516">
    <property type="protein sequence ID" value="KAF2125270.1"/>
    <property type="molecule type" value="Genomic_DNA"/>
</dbReference>
<accession>A0A6A6A0D6</accession>
<dbReference type="Proteomes" id="UP000799771">
    <property type="component" value="Unassembled WGS sequence"/>
</dbReference>
<evidence type="ECO:0000313" key="2">
    <source>
        <dbReference type="Proteomes" id="UP000799771"/>
    </source>
</evidence>
<dbReference type="GeneID" id="54404722"/>
<sequence length="264" mass="29596">TIQPPNTMTSPHATPRTSLLATTFSQLLPTQHSKITTRWRKIALLHAQTKLDHRAETINALNAELDMLEGDIREYREVVRGIDVRDVAGLYVVAGMGRESAARVAGEDLEGFEGGLKELEEGIASIRGEHLTMNTDSASYSSDQGNNMRNLFVNLYSHAECVLATVHALRSLDERFSTTAHGEDKHDYAEAIQFQVGVLEECLCSMSTDVEGVTDEQVRDWIDGVESDDGRREREELVETLMEKLGVVEEEITRIEYALVRRYD</sequence>